<dbReference type="SMART" id="SM00490">
    <property type="entry name" value="HELICc"/>
    <property type="match status" value="1"/>
</dbReference>
<dbReference type="GO" id="GO:0005524">
    <property type="term" value="F:ATP binding"/>
    <property type="evidence" value="ECO:0007669"/>
    <property type="project" value="InterPro"/>
</dbReference>
<evidence type="ECO:0000256" key="1">
    <source>
        <dbReference type="ARBA" id="ARBA00022801"/>
    </source>
</evidence>
<feature type="domain" description="Helicase C-terminal" evidence="3">
    <location>
        <begin position="486"/>
        <end position="646"/>
    </location>
</feature>
<reference evidence="5" key="1">
    <citation type="submission" date="2018-03" db="EMBL/GenBank/DDBJ databases">
        <title>Gramella fulva sp. nov., isolated from a dry surface of tidal flat.</title>
        <authorList>
            <person name="Hwang S.H."/>
            <person name="Hwang W.M."/>
            <person name="Kang K."/>
            <person name="Ahn T.-Y."/>
        </authorList>
    </citation>
    <scope>NUCLEOTIDE SEQUENCE [LARGE SCALE GENOMIC DNA]</scope>
    <source>
        <strain evidence="5">SH35</strain>
    </source>
</reference>
<dbReference type="GO" id="GO:0016787">
    <property type="term" value="F:hydrolase activity"/>
    <property type="evidence" value="ECO:0007669"/>
    <property type="project" value="UniProtKB-KW"/>
</dbReference>
<dbReference type="EMBL" id="CP028136">
    <property type="protein sequence ID" value="AVR44784.1"/>
    <property type="molecule type" value="Genomic_DNA"/>
</dbReference>
<evidence type="ECO:0000259" key="3">
    <source>
        <dbReference type="PROSITE" id="PS51194"/>
    </source>
</evidence>
<dbReference type="KEGG" id="grs:C7S20_05610"/>
<dbReference type="SUPFAM" id="SSF52540">
    <property type="entry name" value="P-loop containing nucleoside triphosphate hydrolases"/>
    <property type="match status" value="2"/>
</dbReference>
<dbReference type="AlphaFoldDB" id="A0A2R3Z3E3"/>
<dbReference type="Gene3D" id="3.40.50.300">
    <property type="entry name" value="P-loop containing nucleotide triphosphate hydrolases"/>
    <property type="match status" value="1"/>
</dbReference>
<dbReference type="OrthoDB" id="9814088at2"/>
<proteinExistence type="predicted"/>
<dbReference type="PANTHER" id="PTHR45766">
    <property type="entry name" value="DNA ANNEALING HELICASE AND ENDONUCLEASE ZRANB3 FAMILY MEMBER"/>
    <property type="match status" value="1"/>
</dbReference>
<dbReference type="PROSITE" id="PS51192">
    <property type="entry name" value="HELICASE_ATP_BIND_1"/>
    <property type="match status" value="1"/>
</dbReference>
<dbReference type="SMART" id="SM00487">
    <property type="entry name" value="DEXDc"/>
    <property type="match status" value="1"/>
</dbReference>
<dbReference type="InterPro" id="IPR001650">
    <property type="entry name" value="Helicase_C-like"/>
</dbReference>
<dbReference type="Pfam" id="PF00271">
    <property type="entry name" value="Helicase_C"/>
    <property type="match status" value="1"/>
</dbReference>
<keyword evidence="5" id="KW-1185">Reference proteome</keyword>
<dbReference type="RefSeq" id="WP_107011562.1">
    <property type="nucleotide sequence ID" value="NZ_CP028136.1"/>
</dbReference>
<feature type="domain" description="Helicase ATP-binding" evidence="2">
    <location>
        <begin position="111"/>
        <end position="284"/>
    </location>
</feature>
<dbReference type="InterPro" id="IPR038718">
    <property type="entry name" value="SNF2-like_sf"/>
</dbReference>
<dbReference type="PROSITE" id="PS51194">
    <property type="entry name" value="HELICASE_CTER"/>
    <property type="match status" value="1"/>
</dbReference>
<evidence type="ECO:0008006" key="6">
    <source>
        <dbReference type="Google" id="ProtNLM"/>
    </source>
</evidence>
<accession>A0A2R3Z3E3</accession>
<evidence type="ECO:0000313" key="4">
    <source>
        <dbReference type="EMBL" id="AVR44784.1"/>
    </source>
</evidence>
<keyword evidence="1" id="KW-0378">Hydrolase</keyword>
<dbReference type="CDD" id="cd18793">
    <property type="entry name" value="SF2_C_SNF"/>
    <property type="match status" value="1"/>
</dbReference>
<dbReference type="InterPro" id="IPR049730">
    <property type="entry name" value="SNF2/RAD54-like_C"/>
</dbReference>
<evidence type="ECO:0000313" key="5">
    <source>
        <dbReference type="Proteomes" id="UP000241507"/>
    </source>
</evidence>
<dbReference type="InterPro" id="IPR000330">
    <property type="entry name" value="SNF2_N"/>
</dbReference>
<gene>
    <name evidence="4" type="ORF">C7S20_05610</name>
</gene>
<dbReference type="InterPro" id="IPR014001">
    <property type="entry name" value="Helicase_ATP-bd"/>
</dbReference>
<protein>
    <recommendedName>
        <fullName evidence="6">Helicase</fullName>
    </recommendedName>
</protein>
<dbReference type="Gene3D" id="3.40.50.10810">
    <property type="entry name" value="Tandem AAA-ATPase domain"/>
    <property type="match status" value="1"/>
</dbReference>
<name>A0A2R3Z3E3_9FLAO</name>
<dbReference type="PANTHER" id="PTHR45766:SF6">
    <property type="entry name" value="SWI_SNF-RELATED MATRIX-ASSOCIATED ACTIN-DEPENDENT REGULATOR OF CHROMATIN SUBFAMILY A-LIKE PROTEIN 1"/>
    <property type="match status" value="1"/>
</dbReference>
<organism evidence="4 5">
    <name type="scientific">Christiangramia fulva</name>
    <dbReference type="NCBI Taxonomy" id="2126553"/>
    <lineage>
        <taxon>Bacteria</taxon>
        <taxon>Pseudomonadati</taxon>
        <taxon>Bacteroidota</taxon>
        <taxon>Flavobacteriia</taxon>
        <taxon>Flavobacteriales</taxon>
        <taxon>Flavobacteriaceae</taxon>
        <taxon>Christiangramia</taxon>
    </lineage>
</organism>
<evidence type="ECO:0000259" key="2">
    <source>
        <dbReference type="PROSITE" id="PS51192"/>
    </source>
</evidence>
<sequence length="1043" mass="121122">MSRFTVGDSVLFVGSNEKGIIKDVFPPARGRQLYRVSINGEIKNCLESSIIPDLDLSNPFERLRQGIFNSYEDFSKINTSFKIENTSNNTISSLKASNTIFKAYQFKPLLKFLNSDNRRILIADEVGLGKTIEGGHIMLELMARKELNNSLIICPKSLQNKWQTELKEKFNLNFKIYESTSEFVQDIKDFGGSIKAIINYEKVRPNKKKRSDKPDLFKIIDQNSLRFDFVLCDEAHRLRNHTTQTYRGVKKIIDHTKSVVFLTATPIMISEQNLFNLFQLLDEHTYSEFSTFQNQLAVNAPFIKALTQVNNGAPLKNIGKELTDTSVSLYYTSGEEFQVEWKKSIKVHELFQEIPLYNKIIQDLMTKEDIAETRVHLQFDISDMSDMNKLFSRTRKKEVTQDWSQATREPHTLLIDLYPEERKIFDEVIEEYIEENSFYDTDGSKKMFLGTPLGLIQKKRQVASSVYGYLSNQKHPGKFLFNKDAKFEKLLEIINEVVTLSHKKLIVFALFKSTLKYLQGRLNNEGLNAELIHGGVENRTEAIENFRRNNQVQILLSSEVGSEGLDLQFCDALVNYDLPWNPMVVEQRIGRIDRFGQKSPVVNIYNLIVKDSIQEKIYTRLLDRIGIFRGSIGDLEAILDKDLELKDNTGVTNIRKWFSDLEKELYCTKLSQDQVKKKIDDIERAIITEQRNLEEISEGLTNTLTNDIHFRNEIRKIQDNYKYVTEKELVNYLKFLIREALPTCTLETIDEAKLIYNLILPKSSPHILINFLNRYQPHDVNSVDSFRRFINRIRGLGNMELTFSQEVGYDQPKLIRINTYHPIILAAFKFFDNQRSADANTFQFTLPRHLLGKKKFNIGTYFLAVYTSTFLKKWFNREQTTKLLIPLVYSVEEGKVIENTLAEELLGKAQLFATPVMNPDELLPDLISELEYHFALELEEVEHKNLEEQRMRIESHKKMQIQRKEEYYNNRIKTQENIVKSSENKLSVLDEGEKKNITNILPAQKKILMNLLEDKERILDELASTEISLLSPKLLSLSQIIIN</sequence>
<dbReference type="InterPro" id="IPR027417">
    <property type="entry name" value="P-loop_NTPase"/>
</dbReference>
<dbReference type="Proteomes" id="UP000241507">
    <property type="component" value="Chromosome"/>
</dbReference>
<dbReference type="Pfam" id="PF00176">
    <property type="entry name" value="SNF2-rel_dom"/>
    <property type="match status" value="1"/>
</dbReference>